<dbReference type="InterPro" id="IPR003675">
    <property type="entry name" value="Rce1/LyrA-like_dom"/>
</dbReference>
<dbReference type="Pfam" id="PF02517">
    <property type="entry name" value="Rce1-like"/>
    <property type="match status" value="1"/>
</dbReference>
<name>A0AAJ1U5E2_9RHOB</name>
<dbReference type="RefSeq" id="WP_317625566.1">
    <property type="nucleotide sequence ID" value="NZ_JANFFA010000002.1"/>
</dbReference>
<dbReference type="GO" id="GO:0080120">
    <property type="term" value="P:CAAX-box protein maturation"/>
    <property type="evidence" value="ECO:0007669"/>
    <property type="project" value="UniProtKB-ARBA"/>
</dbReference>
<keyword evidence="3" id="KW-0645">Protease</keyword>
<feature type="domain" description="CAAX prenyl protease 2/Lysostaphin resistance protein A-like" evidence="2">
    <location>
        <begin position="154"/>
        <end position="249"/>
    </location>
</feature>
<keyword evidence="3" id="KW-0378">Hydrolase</keyword>
<dbReference type="Proteomes" id="UP001227162">
    <property type="component" value="Unassembled WGS sequence"/>
</dbReference>
<evidence type="ECO:0000256" key="1">
    <source>
        <dbReference type="SAM" id="Phobius"/>
    </source>
</evidence>
<reference evidence="3" key="2">
    <citation type="submission" date="2023-04" db="EMBL/GenBank/DDBJ databases">
        <title>'Rhodoalgimonas zhirmunskyi' gen. nov., isolated from a red alga.</title>
        <authorList>
            <person name="Nedashkovskaya O.I."/>
            <person name="Otstavnykh N.Y."/>
            <person name="Bystritskaya E.P."/>
            <person name="Balabanova L.A."/>
            <person name="Isaeva M.P."/>
        </authorList>
    </citation>
    <scope>NUCLEOTIDE SEQUENCE</scope>
    <source>
        <strain evidence="3">10Alg 79</strain>
    </source>
</reference>
<feature type="transmembrane region" description="Helical" evidence="1">
    <location>
        <begin position="149"/>
        <end position="168"/>
    </location>
</feature>
<accession>A0AAJ1U5E2</accession>
<feature type="transmembrane region" description="Helical" evidence="1">
    <location>
        <begin position="69"/>
        <end position="93"/>
    </location>
</feature>
<dbReference type="EMBL" id="JANFFA010000002">
    <property type="protein sequence ID" value="MDQ2093940.1"/>
    <property type="molecule type" value="Genomic_DNA"/>
</dbReference>
<feature type="transmembrane region" description="Helical" evidence="1">
    <location>
        <begin position="113"/>
        <end position="137"/>
    </location>
</feature>
<feature type="transmembrane region" description="Helical" evidence="1">
    <location>
        <begin position="288"/>
        <end position="311"/>
    </location>
</feature>
<comment type="caution">
    <text evidence="3">The sequence shown here is derived from an EMBL/GenBank/DDBJ whole genome shotgun (WGS) entry which is preliminary data.</text>
</comment>
<feature type="transmembrane region" description="Helical" evidence="1">
    <location>
        <begin position="189"/>
        <end position="206"/>
    </location>
</feature>
<protein>
    <submittedName>
        <fullName evidence="3">CPBP family intramembrane metalloprotease</fullName>
    </submittedName>
</protein>
<sequence>MPPVARRSDRYPAHRAFYAQAQKTPGFRPVILGFIIIETLYEMGQRLFGYGVGALAHDSAEDILTGRSALGLTISLASFVILTAATAFVLRAVHGRRLASLIAPDKAGRARALAQFASALPYILLLFLAVELMPPWWDASEIAAIRPPLLWMLWLIPGMAALLIQISAEELFYRGYLQQQIAAHIRGNLGWLVLPNIAFALAHWQVGGPALANTQYMIWAFTFGLAASDLTARAGTLGPALALHFANNAYAFLFYGEQGGPDSGLALLLFSPSGIAHPFEDTGSTEVLFSPALLSELGLTLLMWIAARIAIRR</sequence>
<reference evidence="3" key="1">
    <citation type="submission" date="2022-07" db="EMBL/GenBank/DDBJ databases">
        <authorList>
            <person name="Otstavnykh N."/>
            <person name="Isaeva M."/>
            <person name="Bystritskaya E."/>
        </authorList>
    </citation>
    <scope>NUCLEOTIDE SEQUENCE</scope>
    <source>
        <strain evidence="3">10Alg 79</strain>
    </source>
</reference>
<keyword evidence="3" id="KW-0482">Metalloprotease</keyword>
<organism evidence="3 4">
    <name type="scientific">Rhodalgimonas zhirmunskyi</name>
    <dbReference type="NCBI Taxonomy" id="2964767"/>
    <lineage>
        <taxon>Bacteria</taxon>
        <taxon>Pseudomonadati</taxon>
        <taxon>Pseudomonadota</taxon>
        <taxon>Alphaproteobacteria</taxon>
        <taxon>Rhodobacterales</taxon>
        <taxon>Roseobacteraceae</taxon>
        <taxon>Rhodalgimonas</taxon>
    </lineage>
</organism>
<keyword evidence="1" id="KW-0812">Transmembrane</keyword>
<proteinExistence type="predicted"/>
<dbReference type="GO" id="GO:0008237">
    <property type="term" value="F:metallopeptidase activity"/>
    <property type="evidence" value="ECO:0007669"/>
    <property type="project" value="UniProtKB-KW"/>
</dbReference>
<evidence type="ECO:0000259" key="2">
    <source>
        <dbReference type="Pfam" id="PF02517"/>
    </source>
</evidence>
<keyword evidence="4" id="KW-1185">Reference proteome</keyword>
<gene>
    <name evidence="3" type="ORF">NOI20_07445</name>
</gene>
<keyword evidence="1" id="KW-1133">Transmembrane helix</keyword>
<evidence type="ECO:0000313" key="4">
    <source>
        <dbReference type="Proteomes" id="UP001227162"/>
    </source>
</evidence>
<dbReference type="GO" id="GO:0004175">
    <property type="term" value="F:endopeptidase activity"/>
    <property type="evidence" value="ECO:0007669"/>
    <property type="project" value="UniProtKB-ARBA"/>
</dbReference>
<keyword evidence="1" id="KW-0472">Membrane</keyword>
<evidence type="ECO:0000313" key="3">
    <source>
        <dbReference type="EMBL" id="MDQ2093940.1"/>
    </source>
</evidence>
<dbReference type="AlphaFoldDB" id="A0AAJ1U5E2"/>